<comment type="caution">
    <text evidence="1">The sequence shown here is derived from an EMBL/GenBank/DDBJ whole genome shotgun (WGS) entry which is preliminary data.</text>
</comment>
<dbReference type="Proteomes" id="UP001281147">
    <property type="component" value="Unassembled WGS sequence"/>
</dbReference>
<keyword evidence="2" id="KW-1185">Reference proteome</keyword>
<gene>
    <name evidence="1" type="ORF">LTR37_006418</name>
</gene>
<accession>A0ACC3NGV3</accession>
<evidence type="ECO:0000313" key="1">
    <source>
        <dbReference type="EMBL" id="KAK3716522.1"/>
    </source>
</evidence>
<dbReference type="EMBL" id="JAUTXU010000042">
    <property type="protein sequence ID" value="KAK3716522.1"/>
    <property type="molecule type" value="Genomic_DNA"/>
</dbReference>
<proteinExistence type="predicted"/>
<organism evidence="1 2">
    <name type="scientific">Vermiconidia calcicola</name>
    <dbReference type="NCBI Taxonomy" id="1690605"/>
    <lineage>
        <taxon>Eukaryota</taxon>
        <taxon>Fungi</taxon>
        <taxon>Dikarya</taxon>
        <taxon>Ascomycota</taxon>
        <taxon>Pezizomycotina</taxon>
        <taxon>Dothideomycetes</taxon>
        <taxon>Dothideomycetidae</taxon>
        <taxon>Mycosphaerellales</taxon>
        <taxon>Extremaceae</taxon>
        <taxon>Vermiconidia</taxon>
    </lineage>
</organism>
<protein>
    <submittedName>
        <fullName evidence="1">Uncharacterized protein</fullName>
    </submittedName>
</protein>
<evidence type="ECO:0000313" key="2">
    <source>
        <dbReference type="Proteomes" id="UP001281147"/>
    </source>
</evidence>
<sequence length="305" mass="34075">MSSSWTGYGPSAPVQATSSPDNRLKKAAARQLLSCTKCRERKVKCDRIKPCSACCARGQSKECEFVVGEGNDYSPIPQSYEIRKLRAENQRLRERLQAAQLSHSGDEDDRDGGSDRNSRGASRASAARQRRFKTGNQTDNLYFGSPGLATILSELSNLLLGGTHSLSHPMPKGRDMYASEPMSYPFQVVVKFSTTSSLLQLLPERRELFECLELFQRRAQSCSFPNTPDEVTQKGVEQFLSDGERNAELYPDMLALIFATLATGLQMGQYDRSGGQWLEGAVDKTRKRSDVYSELKCWRCVQCII</sequence>
<reference evidence="1" key="1">
    <citation type="submission" date="2023-07" db="EMBL/GenBank/DDBJ databases">
        <title>Black Yeasts Isolated from many extreme environments.</title>
        <authorList>
            <person name="Coleine C."/>
            <person name="Stajich J.E."/>
            <person name="Selbmann L."/>
        </authorList>
    </citation>
    <scope>NUCLEOTIDE SEQUENCE</scope>
    <source>
        <strain evidence="1">CCFEE 5714</strain>
    </source>
</reference>
<name>A0ACC3NGV3_9PEZI</name>